<evidence type="ECO:0000313" key="2">
    <source>
        <dbReference type="EMBL" id="KIO22278.1"/>
    </source>
</evidence>
<dbReference type="EMBL" id="KN823114">
    <property type="protein sequence ID" value="KIO22278.1"/>
    <property type="molecule type" value="Genomic_DNA"/>
</dbReference>
<name>A0A0C3KLM0_9AGAM</name>
<evidence type="ECO:0000256" key="1">
    <source>
        <dbReference type="SAM" id="MobiDB-lite"/>
    </source>
</evidence>
<dbReference type="Proteomes" id="UP000054248">
    <property type="component" value="Unassembled WGS sequence"/>
</dbReference>
<feature type="region of interest" description="Disordered" evidence="1">
    <location>
        <begin position="1"/>
        <end position="22"/>
    </location>
</feature>
<proteinExistence type="predicted"/>
<dbReference type="AlphaFoldDB" id="A0A0C3KLM0"/>
<dbReference type="HOGENOM" id="CLU_3126107_0_0_1"/>
<keyword evidence="3" id="KW-1185">Reference proteome</keyword>
<protein>
    <submittedName>
        <fullName evidence="2">Uncharacterized protein</fullName>
    </submittedName>
</protein>
<accession>A0A0C3KLM0</accession>
<organism evidence="2 3">
    <name type="scientific">Tulasnella calospora MUT 4182</name>
    <dbReference type="NCBI Taxonomy" id="1051891"/>
    <lineage>
        <taxon>Eukaryota</taxon>
        <taxon>Fungi</taxon>
        <taxon>Dikarya</taxon>
        <taxon>Basidiomycota</taxon>
        <taxon>Agaricomycotina</taxon>
        <taxon>Agaricomycetes</taxon>
        <taxon>Cantharellales</taxon>
        <taxon>Tulasnellaceae</taxon>
        <taxon>Tulasnella</taxon>
    </lineage>
</organism>
<evidence type="ECO:0000313" key="3">
    <source>
        <dbReference type="Proteomes" id="UP000054248"/>
    </source>
</evidence>
<gene>
    <name evidence="2" type="ORF">M407DRAFT_28224</name>
</gene>
<reference evidence="2 3" key="1">
    <citation type="submission" date="2014-04" db="EMBL/GenBank/DDBJ databases">
        <authorList>
            <consortium name="DOE Joint Genome Institute"/>
            <person name="Kuo A."/>
            <person name="Girlanda M."/>
            <person name="Perotto S."/>
            <person name="Kohler A."/>
            <person name="Nagy L.G."/>
            <person name="Floudas D."/>
            <person name="Copeland A."/>
            <person name="Barry K.W."/>
            <person name="Cichocki N."/>
            <person name="Veneault-Fourrey C."/>
            <person name="LaButti K."/>
            <person name="Lindquist E.A."/>
            <person name="Lipzen A."/>
            <person name="Lundell T."/>
            <person name="Morin E."/>
            <person name="Murat C."/>
            <person name="Sun H."/>
            <person name="Tunlid A."/>
            <person name="Henrissat B."/>
            <person name="Grigoriev I.V."/>
            <person name="Hibbett D.S."/>
            <person name="Martin F."/>
            <person name="Nordberg H.P."/>
            <person name="Cantor M.N."/>
            <person name="Hua S.X."/>
        </authorList>
    </citation>
    <scope>NUCLEOTIDE SEQUENCE [LARGE SCALE GENOMIC DNA]</scope>
    <source>
        <strain evidence="2 3">MUT 4182</strain>
    </source>
</reference>
<reference evidence="3" key="2">
    <citation type="submission" date="2015-01" db="EMBL/GenBank/DDBJ databases">
        <title>Evolutionary Origins and Diversification of the Mycorrhizal Mutualists.</title>
        <authorList>
            <consortium name="DOE Joint Genome Institute"/>
            <consortium name="Mycorrhizal Genomics Consortium"/>
            <person name="Kohler A."/>
            <person name="Kuo A."/>
            <person name="Nagy L.G."/>
            <person name="Floudas D."/>
            <person name="Copeland A."/>
            <person name="Barry K.W."/>
            <person name="Cichocki N."/>
            <person name="Veneault-Fourrey C."/>
            <person name="LaButti K."/>
            <person name="Lindquist E.A."/>
            <person name="Lipzen A."/>
            <person name="Lundell T."/>
            <person name="Morin E."/>
            <person name="Murat C."/>
            <person name="Riley R."/>
            <person name="Ohm R."/>
            <person name="Sun H."/>
            <person name="Tunlid A."/>
            <person name="Henrissat B."/>
            <person name="Grigoriev I.V."/>
            <person name="Hibbett D.S."/>
            <person name="Martin F."/>
        </authorList>
    </citation>
    <scope>NUCLEOTIDE SEQUENCE [LARGE SCALE GENOMIC DNA]</scope>
    <source>
        <strain evidence="3">MUT 4182</strain>
    </source>
</reference>
<sequence length="50" mass="5373">MASTNSSRTAVERMSDDDGCGAPQVQLAERWNGLDLPTGLSGVVLWVKRP</sequence>